<dbReference type="GO" id="GO:0000272">
    <property type="term" value="P:polysaccharide catabolic process"/>
    <property type="evidence" value="ECO:0007669"/>
    <property type="project" value="InterPro"/>
</dbReference>
<protein>
    <submittedName>
        <fullName evidence="7">Glycoside hydrolase family 5 subfamily 2</fullName>
    </submittedName>
</protein>
<gene>
    <name evidence="7" type="primary">gh5-5</name>
</gene>
<dbReference type="InterPro" id="IPR017853">
    <property type="entry name" value="GH"/>
</dbReference>
<accession>X2D763</accession>
<evidence type="ECO:0000256" key="3">
    <source>
        <dbReference type="ARBA" id="ARBA00023295"/>
    </source>
</evidence>
<comment type="similarity">
    <text evidence="1 4">Belongs to the glycosyl hydrolase 5 (cellulase A) family.</text>
</comment>
<dbReference type="AlphaFoldDB" id="X2D763"/>
<evidence type="ECO:0000256" key="5">
    <source>
        <dbReference type="SAM" id="SignalP"/>
    </source>
</evidence>
<keyword evidence="2 4" id="KW-0378">Hydrolase</keyword>
<feature type="chain" id="PRO_5004949191" evidence="5">
    <location>
        <begin position="23"/>
        <end position="325"/>
    </location>
</feature>
<dbReference type="GO" id="GO:0004553">
    <property type="term" value="F:hydrolase activity, hydrolyzing O-glycosyl compounds"/>
    <property type="evidence" value="ECO:0007669"/>
    <property type="project" value="InterPro"/>
</dbReference>
<organism evidence="7">
    <name type="scientific">Apriona japonica</name>
    <dbReference type="NCBI Taxonomy" id="692975"/>
    <lineage>
        <taxon>Eukaryota</taxon>
        <taxon>Metazoa</taxon>
        <taxon>Ecdysozoa</taxon>
        <taxon>Arthropoda</taxon>
        <taxon>Hexapoda</taxon>
        <taxon>Insecta</taxon>
        <taxon>Pterygota</taxon>
        <taxon>Neoptera</taxon>
        <taxon>Endopterygota</taxon>
        <taxon>Coleoptera</taxon>
        <taxon>Polyphaga</taxon>
        <taxon>Cucujiformia</taxon>
        <taxon>Chrysomeloidea</taxon>
        <taxon>Cerambycidae</taxon>
        <taxon>Lamiinae</taxon>
        <taxon>Batocerini</taxon>
        <taxon>Apriona</taxon>
    </lineage>
</organism>
<dbReference type="PANTHER" id="PTHR34142:SF1">
    <property type="entry name" value="GLYCOSIDE HYDROLASE FAMILY 5 DOMAIN-CONTAINING PROTEIN"/>
    <property type="match status" value="1"/>
</dbReference>
<evidence type="ECO:0000256" key="4">
    <source>
        <dbReference type="RuleBase" id="RU361153"/>
    </source>
</evidence>
<dbReference type="Pfam" id="PF00150">
    <property type="entry name" value="Cellulase"/>
    <property type="match status" value="1"/>
</dbReference>
<keyword evidence="5" id="KW-0732">Signal</keyword>
<evidence type="ECO:0000256" key="1">
    <source>
        <dbReference type="ARBA" id="ARBA00005641"/>
    </source>
</evidence>
<evidence type="ECO:0000256" key="2">
    <source>
        <dbReference type="ARBA" id="ARBA00022801"/>
    </source>
</evidence>
<sequence>MRFSLLFFVLLVASVWVSRALAKDAALEPVSKHGQLAVDGVNLVNQNGEKVQLKGMGLFWSIWMPYYYNKTTVDGIKEYCHSNIVRTMTAVDTISGGYLTDPDYENALVDAVIEAAIEDDMYVLLDWQDFEAENHLEASLEFFDRISKKYGSYPNIIYETYNEPITLEWSSLVKPYHEAVIKTIRANDPDNVIILGTPNYSTRLDLAVADPILDQTNIMYSLHFYAGTQKEANRQVAKDAIDAGLPVFVTEYGTVNADASPPVDEEEAELWYTFMDEYGLSYVNFAISDKDEGAAALIPGTAPENVCREDYLTESGRLVVKHNKA</sequence>
<name>X2D763_9CUCU</name>
<keyword evidence="3 4" id="KW-0326">Glycosidase</keyword>
<proteinExistence type="evidence at transcript level"/>
<evidence type="ECO:0000259" key="6">
    <source>
        <dbReference type="Pfam" id="PF00150"/>
    </source>
</evidence>
<dbReference type="PROSITE" id="PS00659">
    <property type="entry name" value="GLYCOSYL_HYDROL_F5"/>
    <property type="match status" value="1"/>
</dbReference>
<dbReference type="InterPro" id="IPR001547">
    <property type="entry name" value="Glyco_hydro_5"/>
</dbReference>
<dbReference type="EMBL" id="KJ186852">
    <property type="protein sequence ID" value="AHI15750.1"/>
    <property type="molecule type" value="mRNA"/>
</dbReference>
<dbReference type="SUPFAM" id="SSF51445">
    <property type="entry name" value="(Trans)glycosidases"/>
    <property type="match status" value="1"/>
</dbReference>
<evidence type="ECO:0000313" key="7">
    <source>
        <dbReference type="EMBL" id="AHI15750.1"/>
    </source>
</evidence>
<feature type="domain" description="Glycoside hydrolase family 5" evidence="6">
    <location>
        <begin position="44"/>
        <end position="290"/>
    </location>
</feature>
<dbReference type="InterPro" id="IPR018087">
    <property type="entry name" value="Glyco_hydro_5_CS"/>
</dbReference>
<reference evidence="7" key="1">
    <citation type="journal article" date="2014" name="Insect Biochem. Mol. Biol.">
        <title>Identification and characterization of plant cell wall degrading enzymes from three glycoside hydrolase families in the cerambycid beetle Apriona japonica.</title>
        <authorList>
            <person name="Pauchet Y."/>
            <person name="Kirsch R."/>
            <person name="Giraud S."/>
            <person name="Vogel H."/>
            <person name="Heckel D.G."/>
        </authorList>
    </citation>
    <scope>NUCLEOTIDE SEQUENCE</scope>
    <source>
        <tissue evidence="7">Midgut</tissue>
    </source>
</reference>
<dbReference type="PANTHER" id="PTHR34142">
    <property type="entry name" value="ENDO-BETA-1,4-GLUCANASE A"/>
    <property type="match status" value="1"/>
</dbReference>
<dbReference type="Gene3D" id="3.20.20.80">
    <property type="entry name" value="Glycosidases"/>
    <property type="match status" value="1"/>
</dbReference>
<feature type="signal peptide" evidence="5">
    <location>
        <begin position="1"/>
        <end position="22"/>
    </location>
</feature>